<comment type="similarity">
    <text evidence="2">Belongs to the peptidase M18 family.</text>
</comment>
<evidence type="ECO:0000256" key="5">
    <source>
        <dbReference type="ARBA" id="ARBA00022723"/>
    </source>
</evidence>
<organism evidence="9 10">
    <name type="scientific">Niveomyces insectorum RCEF 264</name>
    <dbReference type="NCBI Taxonomy" id="1081102"/>
    <lineage>
        <taxon>Eukaryota</taxon>
        <taxon>Fungi</taxon>
        <taxon>Dikarya</taxon>
        <taxon>Ascomycota</taxon>
        <taxon>Pezizomycotina</taxon>
        <taxon>Sordariomycetes</taxon>
        <taxon>Hypocreomycetidae</taxon>
        <taxon>Hypocreales</taxon>
        <taxon>Cordycipitaceae</taxon>
        <taxon>Niveomyces</taxon>
    </lineage>
</organism>
<evidence type="ECO:0000256" key="6">
    <source>
        <dbReference type="ARBA" id="ARBA00022801"/>
    </source>
</evidence>
<dbReference type="Gene3D" id="3.40.630.10">
    <property type="entry name" value="Zn peptidases"/>
    <property type="match status" value="1"/>
</dbReference>
<keyword evidence="8" id="KW-0482">Metalloprotease</keyword>
<dbReference type="STRING" id="1081102.A0A167NGI6"/>
<evidence type="ECO:0000313" key="10">
    <source>
        <dbReference type="Proteomes" id="UP000076874"/>
    </source>
</evidence>
<dbReference type="PANTHER" id="PTHR28570">
    <property type="entry name" value="ASPARTYL AMINOPEPTIDASE"/>
    <property type="match status" value="1"/>
</dbReference>
<evidence type="ECO:0000313" key="9">
    <source>
        <dbReference type="EMBL" id="OAA55533.1"/>
    </source>
</evidence>
<gene>
    <name evidence="9" type="ORF">SPI_08217</name>
</gene>
<keyword evidence="10" id="KW-1185">Reference proteome</keyword>
<dbReference type="PRINTS" id="PR00932">
    <property type="entry name" value="AMINO1PTASE"/>
</dbReference>
<evidence type="ECO:0000256" key="1">
    <source>
        <dbReference type="ARBA" id="ARBA00001947"/>
    </source>
</evidence>
<keyword evidence="3 9" id="KW-0031">Aminopeptidase</keyword>
<keyword evidence="5" id="KW-0479">Metal-binding</keyword>
<evidence type="ECO:0000256" key="3">
    <source>
        <dbReference type="ARBA" id="ARBA00022438"/>
    </source>
</evidence>
<proteinExistence type="inferred from homology"/>
<dbReference type="InterPro" id="IPR001948">
    <property type="entry name" value="Peptidase_M18"/>
</dbReference>
<evidence type="ECO:0000256" key="8">
    <source>
        <dbReference type="ARBA" id="ARBA00023049"/>
    </source>
</evidence>
<keyword evidence="6" id="KW-0378">Hydrolase</keyword>
<dbReference type="GO" id="GO:0000324">
    <property type="term" value="C:fungal-type vacuole"/>
    <property type="evidence" value="ECO:0007669"/>
    <property type="project" value="TreeGrafter"/>
</dbReference>
<evidence type="ECO:0000256" key="2">
    <source>
        <dbReference type="ARBA" id="ARBA00008290"/>
    </source>
</evidence>
<dbReference type="PANTHER" id="PTHR28570:SF4">
    <property type="entry name" value="VACUOLAR AMINOPEPTIDASE 1"/>
    <property type="match status" value="1"/>
</dbReference>
<protein>
    <submittedName>
        <fullName evidence="9">Aspartyl aminopeptidase</fullName>
    </submittedName>
</protein>
<comment type="caution">
    <text evidence="9">The sequence shown here is derived from an EMBL/GenBank/DDBJ whole genome shotgun (WGS) entry which is preliminary data.</text>
</comment>
<name>A0A167NGI6_9HYPO</name>
<keyword evidence="7" id="KW-0862">Zinc</keyword>
<dbReference type="InterPro" id="IPR023358">
    <property type="entry name" value="Peptidase_M18_dom2"/>
</dbReference>
<dbReference type="GO" id="GO:0008270">
    <property type="term" value="F:zinc ion binding"/>
    <property type="evidence" value="ECO:0007669"/>
    <property type="project" value="InterPro"/>
</dbReference>
<evidence type="ECO:0000256" key="7">
    <source>
        <dbReference type="ARBA" id="ARBA00022833"/>
    </source>
</evidence>
<dbReference type="GO" id="GO:0070006">
    <property type="term" value="F:metalloaminopeptidase activity"/>
    <property type="evidence" value="ECO:0007669"/>
    <property type="project" value="TreeGrafter"/>
</dbReference>
<dbReference type="Proteomes" id="UP000076874">
    <property type="component" value="Unassembled WGS sequence"/>
</dbReference>
<keyword evidence="4" id="KW-0645">Protease</keyword>
<comment type="cofactor">
    <cofactor evidence="1">
        <name>Zn(2+)</name>
        <dbReference type="ChEBI" id="CHEBI:29105"/>
    </cofactor>
</comment>
<dbReference type="FunFam" id="2.30.250.10:FF:000001">
    <property type="entry name" value="Aspartyl aminopeptidase 1"/>
    <property type="match status" value="1"/>
</dbReference>
<dbReference type="AlphaFoldDB" id="A0A167NGI6"/>
<dbReference type="SUPFAM" id="SSF53187">
    <property type="entry name" value="Zn-dependent exopeptidases"/>
    <property type="match status" value="1"/>
</dbReference>
<dbReference type="Pfam" id="PF02127">
    <property type="entry name" value="Peptidase_M18"/>
    <property type="match status" value="1"/>
</dbReference>
<evidence type="ECO:0000256" key="4">
    <source>
        <dbReference type="ARBA" id="ARBA00022670"/>
    </source>
</evidence>
<dbReference type="OrthoDB" id="9880441at2759"/>
<sequence length="619" mass="65766">MVRLPTRQPLYQGLPPALTERDVFASLSALSVAAAASDTVSSVDDDAYSGEASCLYSSENAQTGPSSHVPVPETPSLESQCFASEMAGRPRFENRVCADCAGKLSLNEASRSCLSNQTIRSGGALRSGCVICAWKRGDPAFYTEPFLRFLTENPTVFHAVAYFQQKLAAAGFEALSSREDWSTKLRPGGKYYVSRNSSTLAAFTVGGQYVPGNGVAIVAGHIDALTAKLKPTSNKPTREGYVQLGVAPYAGALNETWWDRDLSIGGRVVVRDPDTGKTSTRLVKLDWPIAKVATLAPHFGVSMTGSGNKETQMVPIIGLDNSDLFGVEAGAATTTTRGEPAKPLGPAGSFVAAQPPKLVKLIAAELGIAVYTSIVNWELELYDHQPATVLGLDKELISAGRIDDKICSWAALTGLLRARDNDKSGVIRLVALFDDEEIGSLLRQGAKSNFLPLTIERAVEALSASTKSTATTTFGPGVLGRTYASSFLISADVTHAIHPNFTANYLEDHAPRLNVGVAVVCDSNGHMPTDSVSTAMLDRVAQRCGSTLQRFMIRNDSRSGGTIGPSLSSALGVKSADAGIPQLSMHSIRATSGALDPGLGVRFFQGFLENWEAVDAEWN</sequence>
<accession>A0A167NGI6</accession>
<dbReference type="SUPFAM" id="SSF101821">
    <property type="entry name" value="Aminopeptidase/glucanase lid domain"/>
    <property type="match status" value="1"/>
</dbReference>
<dbReference type="Gene3D" id="2.30.250.10">
    <property type="entry name" value="Aminopeptidase i, Domain 2"/>
    <property type="match status" value="1"/>
</dbReference>
<dbReference type="CDD" id="cd05658">
    <property type="entry name" value="M18_DAP"/>
    <property type="match status" value="1"/>
</dbReference>
<dbReference type="GO" id="GO:0006508">
    <property type="term" value="P:proteolysis"/>
    <property type="evidence" value="ECO:0007669"/>
    <property type="project" value="UniProtKB-KW"/>
</dbReference>
<dbReference type="EMBL" id="AZHD01000019">
    <property type="protein sequence ID" value="OAA55533.1"/>
    <property type="molecule type" value="Genomic_DNA"/>
</dbReference>
<reference evidence="9 10" key="1">
    <citation type="journal article" date="2016" name="Genome Biol. Evol.">
        <title>Divergent and convergent evolution of fungal pathogenicity.</title>
        <authorList>
            <person name="Shang Y."/>
            <person name="Xiao G."/>
            <person name="Zheng P."/>
            <person name="Cen K."/>
            <person name="Zhan S."/>
            <person name="Wang C."/>
        </authorList>
    </citation>
    <scope>NUCLEOTIDE SEQUENCE [LARGE SCALE GENOMIC DNA]</scope>
    <source>
        <strain evidence="9 10">RCEF 264</strain>
    </source>
</reference>